<dbReference type="InterPro" id="IPR050366">
    <property type="entry name" value="BP-dependent_transpt_permease"/>
</dbReference>
<keyword evidence="6 7" id="KW-0472">Membrane</keyword>
<dbReference type="InterPro" id="IPR025966">
    <property type="entry name" value="OppC_N"/>
</dbReference>
<dbReference type="PANTHER" id="PTHR43386">
    <property type="entry name" value="OLIGOPEPTIDE TRANSPORT SYSTEM PERMEASE PROTEIN APPC"/>
    <property type="match status" value="1"/>
</dbReference>
<dbReference type="OrthoDB" id="6637947at2"/>
<evidence type="ECO:0000259" key="9">
    <source>
        <dbReference type="PROSITE" id="PS50928"/>
    </source>
</evidence>
<evidence type="ECO:0000256" key="4">
    <source>
        <dbReference type="ARBA" id="ARBA00022692"/>
    </source>
</evidence>
<evidence type="ECO:0000256" key="3">
    <source>
        <dbReference type="ARBA" id="ARBA00022475"/>
    </source>
</evidence>
<dbReference type="SUPFAM" id="SSF161098">
    <property type="entry name" value="MetI-like"/>
    <property type="match status" value="1"/>
</dbReference>
<dbReference type="InterPro" id="IPR035906">
    <property type="entry name" value="MetI-like_sf"/>
</dbReference>
<keyword evidence="3" id="KW-1003">Cell membrane</keyword>
<feature type="compositionally biased region" description="Pro residues" evidence="8">
    <location>
        <begin position="13"/>
        <end position="26"/>
    </location>
</feature>
<evidence type="ECO:0000256" key="1">
    <source>
        <dbReference type="ARBA" id="ARBA00004651"/>
    </source>
</evidence>
<evidence type="ECO:0000256" key="8">
    <source>
        <dbReference type="SAM" id="MobiDB-lite"/>
    </source>
</evidence>
<feature type="transmembrane region" description="Helical" evidence="7">
    <location>
        <begin position="110"/>
        <end position="135"/>
    </location>
</feature>
<dbReference type="GO" id="GO:0005886">
    <property type="term" value="C:plasma membrane"/>
    <property type="evidence" value="ECO:0007669"/>
    <property type="project" value="UniProtKB-SubCell"/>
</dbReference>
<feature type="transmembrane region" description="Helical" evidence="7">
    <location>
        <begin position="142"/>
        <end position="162"/>
    </location>
</feature>
<evidence type="ECO:0000256" key="6">
    <source>
        <dbReference type="ARBA" id="ARBA00023136"/>
    </source>
</evidence>
<dbReference type="PROSITE" id="PS50928">
    <property type="entry name" value="ABC_TM1"/>
    <property type="match status" value="1"/>
</dbReference>
<gene>
    <name evidence="10" type="ORF">C7M71_004925</name>
</gene>
<feature type="transmembrane region" description="Helical" evidence="7">
    <location>
        <begin position="230"/>
        <end position="249"/>
    </location>
</feature>
<keyword evidence="5 7" id="KW-1133">Transmembrane helix</keyword>
<feature type="transmembrane region" description="Helical" evidence="7">
    <location>
        <begin position="46"/>
        <end position="67"/>
    </location>
</feature>
<dbReference type="KEGG" id="stri:C7M71_004925"/>
<comment type="subcellular location">
    <subcellularLocation>
        <location evidence="1 7">Cell membrane</location>
        <topology evidence="1 7">Multi-pass membrane protein</topology>
    </subcellularLocation>
</comment>
<evidence type="ECO:0000256" key="7">
    <source>
        <dbReference type="RuleBase" id="RU363032"/>
    </source>
</evidence>
<dbReference type="RefSeq" id="WP_114914192.1">
    <property type="nucleotide sequence ID" value="NZ_CP031264.1"/>
</dbReference>
<feature type="region of interest" description="Disordered" evidence="8">
    <location>
        <begin position="1"/>
        <end position="30"/>
    </location>
</feature>
<accession>A0A345ST36</accession>
<keyword evidence="4 7" id="KW-0812">Transmembrane</keyword>
<proteinExistence type="inferred from homology"/>
<comment type="similarity">
    <text evidence="7">Belongs to the binding-protein-dependent transport system permease family.</text>
</comment>
<dbReference type="Pfam" id="PF00528">
    <property type="entry name" value="BPD_transp_1"/>
    <property type="match status" value="1"/>
</dbReference>
<dbReference type="Proteomes" id="UP000249340">
    <property type="component" value="Chromosome"/>
</dbReference>
<name>A0A345ST36_9ACTN</name>
<dbReference type="AlphaFoldDB" id="A0A345ST36"/>
<reference evidence="11" key="1">
    <citation type="submission" date="2018-07" db="EMBL/GenBank/DDBJ databases">
        <title>Streptacidiphilus bronchialis DSM 106435 chromosome.</title>
        <authorList>
            <person name="Batra D."/>
            <person name="Gulvik C.A."/>
        </authorList>
    </citation>
    <scope>NUCLEOTIDE SEQUENCE [LARGE SCALE GENOMIC DNA]</scope>
    <source>
        <strain evidence="11">DSM 106435</strain>
    </source>
</reference>
<dbReference type="PANTHER" id="PTHR43386:SF1">
    <property type="entry name" value="D,D-DIPEPTIDE TRANSPORT SYSTEM PERMEASE PROTEIN DDPC-RELATED"/>
    <property type="match status" value="1"/>
</dbReference>
<dbReference type="GO" id="GO:0071916">
    <property type="term" value="F:dipeptide transmembrane transporter activity"/>
    <property type="evidence" value="ECO:0007669"/>
    <property type="project" value="TreeGrafter"/>
</dbReference>
<dbReference type="Gene3D" id="1.10.3720.10">
    <property type="entry name" value="MetI-like"/>
    <property type="match status" value="1"/>
</dbReference>
<keyword evidence="11" id="KW-1185">Reference proteome</keyword>
<dbReference type="CDD" id="cd06261">
    <property type="entry name" value="TM_PBP2"/>
    <property type="match status" value="1"/>
</dbReference>
<sequence>MTTADITSAAPTAAPPPGPTGPPAPSGGPAARLRAAWRTVRRSRRLSIGFVLIGIFVLVAIIGPLIATDPNGFSLDLGQPPSGAHWLGTTQTGQDVFDQLMVSTRTSLEIGAAAALIATAISVVIGIGGGFLGGWSDETLSLLSNVFLVIPGLPLVIVISSYTKGGSMLATIGVISITSWAASARVLRAQTLSLRTRDYVLAARLYGEKRWRIVLVEILPNEAAIIVSQFIFAVIFAILTQAGLAFLGLQNPSDLTWGNMLYFAQNAEALSSGSWWWFVPPGLCIAVFGAAMSLISFGLDEVLDPKLRVYRPAKQSRRTEGQEATR</sequence>
<evidence type="ECO:0000313" key="10">
    <source>
        <dbReference type="EMBL" id="AXI76891.1"/>
    </source>
</evidence>
<dbReference type="InterPro" id="IPR000515">
    <property type="entry name" value="MetI-like"/>
</dbReference>
<evidence type="ECO:0000256" key="5">
    <source>
        <dbReference type="ARBA" id="ARBA00022989"/>
    </source>
</evidence>
<feature type="transmembrane region" description="Helical" evidence="7">
    <location>
        <begin position="275"/>
        <end position="299"/>
    </location>
</feature>
<evidence type="ECO:0000256" key="2">
    <source>
        <dbReference type="ARBA" id="ARBA00022448"/>
    </source>
</evidence>
<feature type="domain" description="ABC transmembrane type-1" evidence="9">
    <location>
        <begin position="104"/>
        <end position="296"/>
    </location>
</feature>
<feature type="transmembrane region" description="Helical" evidence="7">
    <location>
        <begin position="168"/>
        <end position="187"/>
    </location>
</feature>
<dbReference type="Pfam" id="PF12911">
    <property type="entry name" value="OppC_N"/>
    <property type="match status" value="1"/>
</dbReference>
<evidence type="ECO:0000313" key="11">
    <source>
        <dbReference type="Proteomes" id="UP000249340"/>
    </source>
</evidence>
<organism evidence="10 11">
    <name type="scientific">Peterkaempfera bronchialis</name>
    <dbReference type="NCBI Taxonomy" id="2126346"/>
    <lineage>
        <taxon>Bacteria</taxon>
        <taxon>Bacillati</taxon>
        <taxon>Actinomycetota</taxon>
        <taxon>Actinomycetes</taxon>
        <taxon>Kitasatosporales</taxon>
        <taxon>Streptomycetaceae</taxon>
        <taxon>Peterkaempfera</taxon>
    </lineage>
</organism>
<dbReference type="EMBL" id="CP031264">
    <property type="protein sequence ID" value="AXI76891.1"/>
    <property type="molecule type" value="Genomic_DNA"/>
</dbReference>
<protein>
    <submittedName>
        <fullName evidence="10">ABC transporter permease</fullName>
    </submittedName>
</protein>
<keyword evidence="2 7" id="KW-0813">Transport</keyword>